<organism evidence="1 2">
    <name type="scientific">Mangrovimonas spongiae</name>
    <dbReference type="NCBI Taxonomy" id="2494697"/>
    <lineage>
        <taxon>Bacteria</taxon>
        <taxon>Pseudomonadati</taxon>
        <taxon>Bacteroidota</taxon>
        <taxon>Flavobacteriia</taxon>
        <taxon>Flavobacteriales</taxon>
        <taxon>Flavobacteriaceae</taxon>
        <taxon>Mangrovimonas</taxon>
    </lineage>
</organism>
<name>A0A3R9M9L1_9FLAO</name>
<comment type="caution">
    <text evidence="1">The sequence shown here is derived from an EMBL/GenBank/DDBJ whole genome shotgun (WGS) entry which is preliminary data.</text>
</comment>
<evidence type="ECO:0000313" key="1">
    <source>
        <dbReference type="EMBL" id="RSK40520.1"/>
    </source>
</evidence>
<evidence type="ECO:0000313" key="2">
    <source>
        <dbReference type="Proteomes" id="UP000270620"/>
    </source>
</evidence>
<gene>
    <name evidence="1" type="ORF">EJA19_05960</name>
</gene>
<dbReference type="EMBL" id="RWBG01000002">
    <property type="protein sequence ID" value="RSK40520.1"/>
    <property type="molecule type" value="Genomic_DNA"/>
</dbReference>
<accession>A0A3R9M9L1</accession>
<dbReference type="GO" id="GO:0016740">
    <property type="term" value="F:transferase activity"/>
    <property type="evidence" value="ECO:0007669"/>
    <property type="project" value="UniProtKB-KW"/>
</dbReference>
<dbReference type="RefSeq" id="WP_125467435.1">
    <property type="nucleotide sequence ID" value="NZ_RWBG01000002.1"/>
</dbReference>
<dbReference type="Proteomes" id="UP000270620">
    <property type="component" value="Unassembled WGS sequence"/>
</dbReference>
<dbReference type="AlphaFoldDB" id="A0A3R9M9L1"/>
<dbReference type="InterPro" id="IPR014985">
    <property type="entry name" value="WbqC"/>
</dbReference>
<dbReference type="Pfam" id="PF08889">
    <property type="entry name" value="WbqC"/>
    <property type="match status" value="1"/>
</dbReference>
<proteinExistence type="predicted"/>
<reference evidence="1 2" key="1">
    <citation type="submission" date="2018-12" db="EMBL/GenBank/DDBJ databases">
        <title>Mangrovimonas spongiae sp. nov., a novel member of the genus Mangrovimonas isolated from marine sponge.</title>
        <authorList>
            <person name="Zhuang L."/>
            <person name="Luo L."/>
        </authorList>
    </citation>
    <scope>NUCLEOTIDE SEQUENCE [LARGE SCALE GENOMIC DNA]</scope>
    <source>
        <strain evidence="1 2">HN-E26</strain>
    </source>
</reference>
<keyword evidence="2" id="KW-1185">Reference proteome</keyword>
<sequence>MKLGIMQPYFMPYLGYLALINHVDQFILFDTPQYIRHGWIERNRVLKLNGTPLYIKVPLLKHHQNTPICSIGINNSIDWKQKILAQLVHYKKKAPYYNNVIGLLETVFENEYTSIVDLNYKSLLTLCNYLDIKTPMSIWSEMNLDIEPVTAPDEWALHISKALKATSYFNPPGGRSFFDNEKYTKAGIDLKFLEISVEPYKQFENDFTPYLSIIDVLMFNKKEKAKDMINSFVLID</sequence>
<protein>
    <submittedName>
        <fullName evidence="1">Glycine transferase</fullName>
    </submittedName>
</protein>
<keyword evidence="1" id="KW-0808">Transferase</keyword>
<dbReference type="OrthoDB" id="3611744at2"/>